<dbReference type="PROSITE" id="PS51371">
    <property type="entry name" value="CBS"/>
    <property type="match status" value="3"/>
</dbReference>
<feature type="region of interest" description="Disordered" evidence="5">
    <location>
        <begin position="1"/>
        <end position="94"/>
    </location>
</feature>
<dbReference type="OrthoDB" id="286637at2759"/>
<dbReference type="GO" id="GO:0019887">
    <property type="term" value="F:protein kinase regulator activity"/>
    <property type="evidence" value="ECO:0007669"/>
    <property type="project" value="TreeGrafter"/>
</dbReference>
<feature type="compositionally biased region" description="Low complexity" evidence="5">
    <location>
        <begin position="429"/>
        <end position="441"/>
    </location>
</feature>
<evidence type="ECO:0000313" key="8">
    <source>
        <dbReference type="Proteomes" id="UP000007148"/>
    </source>
</evidence>
<dbReference type="SMART" id="SM00116">
    <property type="entry name" value="CBS"/>
    <property type="match status" value="4"/>
</dbReference>
<evidence type="ECO:0000256" key="2">
    <source>
        <dbReference type="ARBA" id="ARBA00022737"/>
    </source>
</evidence>
<dbReference type="AlphaFoldDB" id="G4TII9"/>
<dbReference type="InterPro" id="IPR050511">
    <property type="entry name" value="AMPK_gamma/SDS23_families"/>
</dbReference>
<dbReference type="EMBL" id="CAFZ01000107">
    <property type="protein sequence ID" value="CCA71133.1"/>
    <property type="molecule type" value="Genomic_DNA"/>
</dbReference>
<organism evidence="7 8">
    <name type="scientific">Serendipita indica (strain DSM 11827)</name>
    <name type="common">Root endophyte fungus</name>
    <name type="synonym">Piriformospora indica</name>
    <dbReference type="NCBI Taxonomy" id="1109443"/>
    <lineage>
        <taxon>Eukaryota</taxon>
        <taxon>Fungi</taxon>
        <taxon>Dikarya</taxon>
        <taxon>Basidiomycota</taxon>
        <taxon>Agaricomycotina</taxon>
        <taxon>Agaricomycetes</taxon>
        <taxon>Sebacinales</taxon>
        <taxon>Serendipitaceae</taxon>
        <taxon>Serendipita</taxon>
    </lineage>
</organism>
<feature type="domain" description="CBS" evidence="6">
    <location>
        <begin position="211"/>
        <end position="274"/>
    </location>
</feature>
<dbReference type="PANTHER" id="PTHR13780">
    <property type="entry name" value="AMP-ACTIVATED PROTEIN KINASE, GAMMA REGULATORY SUBUNIT"/>
    <property type="match status" value="1"/>
</dbReference>
<comment type="caution">
    <text evidence="7">The sequence shown here is derived from an EMBL/GenBank/DDBJ whole genome shotgun (WGS) entry which is preliminary data.</text>
</comment>
<reference evidence="7 8" key="1">
    <citation type="journal article" date="2011" name="PLoS Pathog.">
        <title>Endophytic Life Strategies Decoded by Genome and Transcriptome Analyses of the Mutualistic Root Symbiont Piriformospora indica.</title>
        <authorList>
            <person name="Zuccaro A."/>
            <person name="Lahrmann U."/>
            <person name="Guldener U."/>
            <person name="Langen G."/>
            <person name="Pfiffi S."/>
            <person name="Biedenkopf D."/>
            <person name="Wong P."/>
            <person name="Samans B."/>
            <person name="Grimm C."/>
            <person name="Basiewicz M."/>
            <person name="Murat C."/>
            <person name="Martin F."/>
            <person name="Kogel K.H."/>
        </authorList>
    </citation>
    <scope>NUCLEOTIDE SEQUENCE [LARGE SCALE GENOMIC DNA]</scope>
    <source>
        <strain evidence="7 8">DSM 11827</strain>
    </source>
</reference>
<dbReference type="Gene3D" id="3.10.580.10">
    <property type="entry name" value="CBS-domain"/>
    <property type="match status" value="2"/>
</dbReference>
<feature type="domain" description="CBS" evidence="6">
    <location>
        <begin position="368"/>
        <end position="426"/>
    </location>
</feature>
<dbReference type="GO" id="GO:0031588">
    <property type="term" value="C:nucleotide-activated protein kinase complex"/>
    <property type="evidence" value="ECO:0007669"/>
    <property type="project" value="TreeGrafter"/>
</dbReference>
<evidence type="ECO:0000256" key="1">
    <source>
        <dbReference type="ARBA" id="ARBA00006750"/>
    </source>
</evidence>
<feature type="domain" description="CBS" evidence="6">
    <location>
        <begin position="295"/>
        <end position="355"/>
    </location>
</feature>
<dbReference type="Proteomes" id="UP000007148">
    <property type="component" value="Unassembled WGS sequence"/>
</dbReference>
<accession>G4TII9</accession>
<comment type="similarity">
    <text evidence="1">Belongs to the 5'-AMP-activated protein kinase gamma subunit family.</text>
</comment>
<dbReference type="GO" id="GO:0019901">
    <property type="term" value="F:protein kinase binding"/>
    <property type="evidence" value="ECO:0007669"/>
    <property type="project" value="TreeGrafter"/>
</dbReference>
<feature type="region of interest" description="Disordered" evidence="5">
    <location>
        <begin position="429"/>
        <end position="451"/>
    </location>
</feature>
<dbReference type="eggNOG" id="KOG1764">
    <property type="taxonomic scope" value="Eukaryota"/>
</dbReference>
<dbReference type="STRING" id="1109443.G4TII9"/>
<dbReference type="GO" id="GO:0005634">
    <property type="term" value="C:nucleus"/>
    <property type="evidence" value="ECO:0007669"/>
    <property type="project" value="TreeGrafter"/>
</dbReference>
<dbReference type="InterPro" id="IPR046342">
    <property type="entry name" value="CBS_dom_sf"/>
</dbReference>
<evidence type="ECO:0000313" key="7">
    <source>
        <dbReference type="EMBL" id="CCA71133.1"/>
    </source>
</evidence>
<dbReference type="GO" id="GO:0016208">
    <property type="term" value="F:AMP binding"/>
    <property type="evidence" value="ECO:0007669"/>
    <property type="project" value="TreeGrafter"/>
</dbReference>
<feature type="compositionally biased region" description="Polar residues" evidence="5">
    <location>
        <begin position="1"/>
        <end position="17"/>
    </location>
</feature>
<evidence type="ECO:0000256" key="4">
    <source>
        <dbReference type="PROSITE-ProRule" id="PRU00703"/>
    </source>
</evidence>
<dbReference type="SUPFAM" id="SSF54631">
    <property type="entry name" value="CBS-domain pair"/>
    <property type="match status" value="2"/>
</dbReference>
<dbReference type="HOGENOM" id="CLU_021740_2_0_1"/>
<dbReference type="FunCoup" id="G4TII9">
    <property type="interactions" value="117"/>
</dbReference>
<dbReference type="CDD" id="cd04641">
    <property type="entry name" value="CBS_euAMPK_gamma-like_repeat2"/>
    <property type="match status" value="1"/>
</dbReference>
<keyword evidence="2" id="KW-0677">Repeat</keyword>
<protein>
    <submittedName>
        <fullName evidence="7">Probable nuclear protein SNF4</fullName>
    </submittedName>
</protein>
<dbReference type="InParanoid" id="G4TII9"/>
<evidence type="ECO:0000259" key="6">
    <source>
        <dbReference type="PROSITE" id="PS51371"/>
    </source>
</evidence>
<gene>
    <name evidence="7" type="ORF">PIIN_05068</name>
</gene>
<proteinExistence type="inferred from homology"/>
<dbReference type="PANTHER" id="PTHR13780:SF35">
    <property type="entry name" value="LD22662P"/>
    <property type="match status" value="1"/>
</dbReference>
<dbReference type="InterPro" id="IPR000644">
    <property type="entry name" value="CBS_dom"/>
</dbReference>
<dbReference type="GO" id="GO:0005737">
    <property type="term" value="C:cytoplasm"/>
    <property type="evidence" value="ECO:0007669"/>
    <property type="project" value="TreeGrafter"/>
</dbReference>
<name>G4TII9_SERID</name>
<evidence type="ECO:0000256" key="3">
    <source>
        <dbReference type="ARBA" id="ARBA00023122"/>
    </source>
</evidence>
<feature type="compositionally biased region" description="Polar residues" evidence="5">
    <location>
        <begin position="75"/>
        <end position="90"/>
    </location>
</feature>
<keyword evidence="3 4" id="KW-0129">CBS domain</keyword>
<dbReference type="Pfam" id="PF00571">
    <property type="entry name" value="CBS"/>
    <property type="match status" value="3"/>
</dbReference>
<evidence type="ECO:0000256" key="5">
    <source>
        <dbReference type="SAM" id="MobiDB-lite"/>
    </source>
</evidence>
<feature type="compositionally biased region" description="Polar residues" evidence="5">
    <location>
        <begin position="27"/>
        <end position="49"/>
    </location>
</feature>
<keyword evidence="8" id="KW-1185">Reference proteome</keyword>
<sequence length="451" mass="49996">MENSDPTQERSIPNQSPAGAAGARENTAPTASNAQITTPRASRNQDNSHAATTANPPPPRRGTAGRRYSQRRIRSNSNMHSGLHTNSLSMSDPHHESLTRLREFLKTRSAFDVFPLSYRFIIFDTKLTVKYALATMHQNGGSFSSAELGIVYAPLFDSKNWQYAGMLTLLNIIHLIQYYYMKAETFETAAADVETFRIESLRDIEKELNVPPPPLHSIHPSKPLYEACKLLIQSHAHRLPLIDYDTESNMELIASVLTLFRVLRFISLNCSKDIQNLSYSLRSLGIGTYVDPKPDNPYYPIITATMDSTVFDVVNMFSTHGISAVPILNDDGVVLNVYETLDVTTLIRSGAYTKLDLSIRQAIQQRTAEFLGVVTCSGNDTLGKLLELISRQQLHRLVVVDADGRLAGIITLGDILSYIVKDGKDYHPPGTVTPTTTSLPTAVESPKEVDD</sequence>